<dbReference type="EMBL" id="LRGB01003105">
    <property type="protein sequence ID" value="KZS04655.1"/>
    <property type="molecule type" value="Genomic_DNA"/>
</dbReference>
<dbReference type="Proteomes" id="UP000076858">
    <property type="component" value="Unassembled WGS sequence"/>
</dbReference>
<protein>
    <submittedName>
        <fullName evidence="2">Uncharacterized protein</fullName>
    </submittedName>
</protein>
<dbReference type="SUPFAM" id="SSF50249">
    <property type="entry name" value="Nucleic acid-binding proteins"/>
    <property type="match status" value="1"/>
</dbReference>
<dbReference type="InterPro" id="IPR012340">
    <property type="entry name" value="NA-bd_OB-fold"/>
</dbReference>
<sequence length="288" mass="32881">MAESNPSKEPCDKKFKMSTEKPSPVKLAFQASLNASSEFSGMKKISELTVDSARCSFHGRLVFMREFLSKTNIPYLCVVFFDGRGEIKAIGWREMVTYWMSRLKLNEVYTIYHFKINTCDSRFNRVMPGNLQVTLDKFIKIESVKWSKGKSINDFPNLNCNVKSFEDITTADLRECAVVDLIGLLINSSFEKSNEESIESSDGIVDDSESDMQIVLRNEIEGQTITVGRLAFLMSDMDQNTFKKGKTVIRLKGVKIVKQDFPMEIYKQDIGVFLGSRSRYCFLNTNFV</sequence>
<keyword evidence="3" id="KW-1185">Reference proteome</keyword>
<feature type="compositionally biased region" description="Basic and acidic residues" evidence="1">
    <location>
        <begin position="9"/>
        <end position="19"/>
    </location>
</feature>
<evidence type="ECO:0000256" key="1">
    <source>
        <dbReference type="SAM" id="MobiDB-lite"/>
    </source>
</evidence>
<organism evidence="2 3">
    <name type="scientific">Daphnia magna</name>
    <dbReference type="NCBI Taxonomy" id="35525"/>
    <lineage>
        <taxon>Eukaryota</taxon>
        <taxon>Metazoa</taxon>
        <taxon>Ecdysozoa</taxon>
        <taxon>Arthropoda</taxon>
        <taxon>Crustacea</taxon>
        <taxon>Branchiopoda</taxon>
        <taxon>Diplostraca</taxon>
        <taxon>Cladocera</taxon>
        <taxon>Anomopoda</taxon>
        <taxon>Daphniidae</taxon>
        <taxon>Daphnia</taxon>
    </lineage>
</organism>
<dbReference type="AlphaFoldDB" id="A0A162D9J9"/>
<proteinExistence type="predicted"/>
<comment type="caution">
    <text evidence="2">The sequence shown here is derived from an EMBL/GenBank/DDBJ whole genome shotgun (WGS) entry which is preliminary data.</text>
</comment>
<feature type="region of interest" description="Disordered" evidence="1">
    <location>
        <begin position="1"/>
        <end position="21"/>
    </location>
</feature>
<gene>
    <name evidence="2" type="ORF">APZ42_032352</name>
</gene>
<dbReference type="Gene3D" id="2.40.50.140">
    <property type="entry name" value="Nucleic acid-binding proteins"/>
    <property type="match status" value="1"/>
</dbReference>
<evidence type="ECO:0000313" key="3">
    <source>
        <dbReference type="Proteomes" id="UP000076858"/>
    </source>
</evidence>
<accession>A0A162D9J9</accession>
<reference evidence="2 3" key="1">
    <citation type="submission" date="2016-03" db="EMBL/GenBank/DDBJ databases">
        <title>EvidentialGene: Evidence-directed Construction of Genes on Genomes.</title>
        <authorList>
            <person name="Gilbert D.G."/>
            <person name="Choi J.-H."/>
            <person name="Mockaitis K."/>
            <person name="Colbourne J."/>
            <person name="Pfrender M."/>
        </authorList>
    </citation>
    <scope>NUCLEOTIDE SEQUENCE [LARGE SCALE GENOMIC DNA]</scope>
    <source>
        <strain evidence="2 3">Xinb3</strain>
        <tissue evidence="2">Complete organism</tissue>
    </source>
</reference>
<name>A0A162D9J9_9CRUS</name>
<evidence type="ECO:0000313" key="2">
    <source>
        <dbReference type="EMBL" id="KZS04655.1"/>
    </source>
</evidence>